<dbReference type="Proteomes" id="UP001634394">
    <property type="component" value="Unassembled WGS sequence"/>
</dbReference>
<feature type="transmembrane region" description="Helical" evidence="1">
    <location>
        <begin position="73"/>
        <end position="98"/>
    </location>
</feature>
<evidence type="ECO:0000313" key="4">
    <source>
        <dbReference type="Proteomes" id="UP001634394"/>
    </source>
</evidence>
<dbReference type="AlphaFoldDB" id="A0ABD3US57"/>
<sequence length="144" mass="16125">MMYLARHCLLVILFYAESSGAIDKCNFGAREKLCKRCCVTDCCESTIHTLPNTLLNPEGEATGGNVFGRHGNIIVGVVGGWIAFIAVFAIFTVCFFAYRRKKNLNDGGEYTLMREAPVAVQIEYCNAQLEEENKKEESFLQCQH</sequence>
<evidence type="ECO:0000256" key="2">
    <source>
        <dbReference type="SAM" id="SignalP"/>
    </source>
</evidence>
<protein>
    <submittedName>
        <fullName evidence="3">Uncharacterized protein</fullName>
    </submittedName>
</protein>
<feature type="chain" id="PRO_5044876352" evidence="2">
    <location>
        <begin position="22"/>
        <end position="144"/>
    </location>
</feature>
<comment type="caution">
    <text evidence="3">The sequence shown here is derived from an EMBL/GenBank/DDBJ whole genome shotgun (WGS) entry which is preliminary data.</text>
</comment>
<evidence type="ECO:0000313" key="3">
    <source>
        <dbReference type="EMBL" id="KAL3852314.1"/>
    </source>
</evidence>
<keyword evidence="1" id="KW-0472">Membrane</keyword>
<proteinExistence type="predicted"/>
<keyword evidence="1" id="KW-1133">Transmembrane helix</keyword>
<keyword evidence="1" id="KW-0812">Transmembrane</keyword>
<gene>
    <name evidence="3" type="ORF">ACJMK2_015971</name>
</gene>
<keyword evidence="2" id="KW-0732">Signal</keyword>
<feature type="signal peptide" evidence="2">
    <location>
        <begin position="1"/>
        <end position="21"/>
    </location>
</feature>
<reference evidence="3 4" key="1">
    <citation type="submission" date="2024-11" db="EMBL/GenBank/DDBJ databases">
        <title>Chromosome-level genome assembly of the freshwater bivalve Anodonta woodiana.</title>
        <authorList>
            <person name="Chen X."/>
        </authorList>
    </citation>
    <scope>NUCLEOTIDE SEQUENCE [LARGE SCALE GENOMIC DNA]</scope>
    <source>
        <strain evidence="3">MN2024</strain>
        <tissue evidence="3">Gills</tissue>
    </source>
</reference>
<accession>A0ABD3US57</accession>
<organism evidence="3 4">
    <name type="scientific">Sinanodonta woodiana</name>
    <name type="common">Chinese pond mussel</name>
    <name type="synonym">Anodonta woodiana</name>
    <dbReference type="NCBI Taxonomy" id="1069815"/>
    <lineage>
        <taxon>Eukaryota</taxon>
        <taxon>Metazoa</taxon>
        <taxon>Spiralia</taxon>
        <taxon>Lophotrochozoa</taxon>
        <taxon>Mollusca</taxon>
        <taxon>Bivalvia</taxon>
        <taxon>Autobranchia</taxon>
        <taxon>Heteroconchia</taxon>
        <taxon>Palaeoheterodonta</taxon>
        <taxon>Unionida</taxon>
        <taxon>Unionoidea</taxon>
        <taxon>Unionidae</taxon>
        <taxon>Unioninae</taxon>
        <taxon>Sinanodonta</taxon>
    </lineage>
</organism>
<keyword evidence="4" id="KW-1185">Reference proteome</keyword>
<dbReference type="EMBL" id="JBJQND010000015">
    <property type="protein sequence ID" value="KAL3852314.1"/>
    <property type="molecule type" value="Genomic_DNA"/>
</dbReference>
<evidence type="ECO:0000256" key="1">
    <source>
        <dbReference type="SAM" id="Phobius"/>
    </source>
</evidence>
<name>A0ABD3US57_SINWO</name>